<feature type="domain" description="Tc1-like transposase DDE" evidence="1">
    <location>
        <begin position="82"/>
        <end position="136"/>
    </location>
</feature>
<proteinExistence type="predicted"/>
<dbReference type="EMBL" id="KZ149928">
    <property type="protein sequence ID" value="PZC77493.1"/>
    <property type="molecule type" value="Genomic_DNA"/>
</dbReference>
<gene>
    <name evidence="2" type="primary">HaOG203371</name>
    <name evidence="2" type="ORF">B5X24_HaOG203371</name>
</gene>
<sequence length="186" mass="20933">MEVIDVREYIVALENFTPSVASRKRAYGGGFVMVSGGISLPTHTALVFSKPTGPTRGLTSHRYIPEVLSDHVVPYSGYIGPDMQLMRDNVQSHVAHVVTQYLHDVGIRTMVWPACSTDLNPIEHLWDELKCRVRARVPAPIRFPELKIVIEEEWDAIPQDFIVRLVRSINTRVLAAIRARGGNTQY</sequence>
<organism evidence="2 3">
    <name type="scientific">Helicoverpa armigera</name>
    <name type="common">Cotton bollworm</name>
    <name type="synonym">Heliothis armigera</name>
    <dbReference type="NCBI Taxonomy" id="29058"/>
    <lineage>
        <taxon>Eukaryota</taxon>
        <taxon>Metazoa</taxon>
        <taxon>Ecdysozoa</taxon>
        <taxon>Arthropoda</taxon>
        <taxon>Hexapoda</taxon>
        <taxon>Insecta</taxon>
        <taxon>Pterygota</taxon>
        <taxon>Neoptera</taxon>
        <taxon>Endopterygota</taxon>
        <taxon>Lepidoptera</taxon>
        <taxon>Glossata</taxon>
        <taxon>Ditrysia</taxon>
        <taxon>Noctuoidea</taxon>
        <taxon>Noctuidae</taxon>
        <taxon>Heliothinae</taxon>
        <taxon>Helicoverpa</taxon>
    </lineage>
</organism>
<dbReference type="Pfam" id="PF13358">
    <property type="entry name" value="DDE_3"/>
    <property type="match status" value="1"/>
</dbReference>
<dbReference type="Proteomes" id="UP000249218">
    <property type="component" value="Unassembled WGS sequence"/>
</dbReference>
<accession>A0A2W1C099</accession>
<dbReference type="GO" id="GO:0003676">
    <property type="term" value="F:nucleic acid binding"/>
    <property type="evidence" value="ECO:0007669"/>
    <property type="project" value="InterPro"/>
</dbReference>
<name>A0A2W1C099_HELAM</name>
<dbReference type="InterPro" id="IPR038717">
    <property type="entry name" value="Tc1-like_DDE_dom"/>
</dbReference>
<dbReference type="InterPro" id="IPR036397">
    <property type="entry name" value="RNaseH_sf"/>
</dbReference>
<evidence type="ECO:0000313" key="3">
    <source>
        <dbReference type="Proteomes" id="UP000249218"/>
    </source>
</evidence>
<evidence type="ECO:0000313" key="2">
    <source>
        <dbReference type="EMBL" id="PZC77493.1"/>
    </source>
</evidence>
<reference evidence="2 3" key="1">
    <citation type="journal article" date="2017" name="BMC Biol.">
        <title>Genomic innovations, transcriptional plasticity and gene loss underlying the evolution and divergence of two highly polyphagous and invasive Helicoverpa pest species.</title>
        <authorList>
            <person name="Pearce S.L."/>
            <person name="Clarke D.F."/>
            <person name="East P.D."/>
            <person name="Elfekih S."/>
            <person name="Gordon K.H."/>
            <person name="Jermiin L.S."/>
            <person name="McGaughran A."/>
            <person name="Oakeshott J.G."/>
            <person name="Papanikolaou A."/>
            <person name="Perera O.P."/>
            <person name="Rane R.V."/>
            <person name="Richards S."/>
            <person name="Tay W.T."/>
            <person name="Walsh T.K."/>
            <person name="Anderson A."/>
            <person name="Anderson C.J."/>
            <person name="Asgari S."/>
            <person name="Board P.G."/>
            <person name="Bretschneider A."/>
            <person name="Campbell P.M."/>
            <person name="Chertemps T."/>
            <person name="Christeller J.T."/>
            <person name="Coppin C.W."/>
            <person name="Downes S.J."/>
            <person name="Duan G."/>
            <person name="Farnsworth C.A."/>
            <person name="Good R.T."/>
            <person name="Han L.B."/>
            <person name="Han Y.C."/>
            <person name="Hatje K."/>
            <person name="Horne I."/>
            <person name="Huang Y.P."/>
            <person name="Hughes D.S."/>
            <person name="Jacquin-Joly E."/>
            <person name="James W."/>
            <person name="Jhangiani S."/>
            <person name="Kollmar M."/>
            <person name="Kuwar S.S."/>
            <person name="Li S."/>
            <person name="Liu N.Y."/>
            <person name="Maibeche M.T."/>
            <person name="Miller J.R."/>
            <person name="Montagne N."/>
            <person name="Perry T."/>
            <person name="Qu J."/>
            <person name="Song S.V."/>
            <person name="Sutton G.G."/>
            <person name="Vogel H."/>
            <person name="Walenz B.P."/>
            <person name="Xu W."/>
            <person name="Zhang H.J."/>
            <person name="Zou Z."/>
            <person name="Batterham P."/>
            <person name="Edwards O.R."/>
            <person name="Feyereisen R."/>
            <person name="Gibbs R.A."/>
            <person name="Heckel D.G."/>
            <person name="McGrath A."/>
            <person name="Robin C."/>
            <person name="Scherer S.E."/>
            <person name="Worley K.C."/>
            <person name="Wu Y.D."/>
        </authorList>
    </citation>
    <scope>NUCLEOTIDE SEQUENCE [LARGE SCALE GENOMIC DNA]</scope>
    <source>
        <strain evidence="2">Harm_GR_Male_#8</strain>
        <tissue evidence="2">Whole organism</tissue>
    </source>
</reference>
<keyword evidence="3" id="KW-1185">Reference proteome</keyword>
<dbReference type="AlphaFoldDB" id="A0A2W1C099"/>
<evidence type="ECO:0000259" key="1">
    <source>
        <dbReference type="Pfam" id="PF13358"/>
    </source>
</evidence>
<dbReference type="Gene3D" id="3.30.420.10">
    <property type="entry name" value="Ribonuclease H-like superfamily/Ribonuclease H"/>
    <property type="match status" value="1"/>
</dbReference>
<protein>
    <recommendedName>
        <fullName evidence="1">Tc1-like transposase DDE domain-containing protein</fullName>
    </recommendedName>
</protein>